<accession>A0ABS1DZC3</accession>
<organism evidence="3 4">
    <name type="scientific">Rubrivivax gelatinosus</name>
    <name type="common">Rhodocyclus gelatinosus</name>
    <name type="synonym">Rhodopseudomonas gelatinosa</name>
    <dbReference type="NCBI Taxonomy" id="28068"/>
    <lineage>
        <taxon>Bacteria</taxon>
        <taxon>Pseudomonadati</taxon>
        <taxon>Pseudomonadota</taxon>
        <taxon>Betaproteobacteria</taxon>
        <taxon>Burkholderiales</taxon>
        <taxon>Sphaerotilaceae</taxon>
        <taxon>Rubrivivax</taxon>
    </lineage>
</organism>
<dbReference type="Proteomes" id="UP001041814">
    <property type="component" value="Unassembled WGS sequence"/>
</dbReference>
<evidence type="ECO:0000313" key="3">
    <source>
        <dbReference type="EMBL" id="MBK1715447.1"/>
    </source>
</evidence>
<feature type="domain" description="MobA-like NTP transferase" evidence="2">
    <location>
        <begin position="8"/>
        <end position="166"/>
    </location>
</feature>
<dbReference type="SUPFAM" id="SSF53448">
    <property type="entry name" value="Nucleotide-diphospho-sugar transferases"/>
    <property type="match status" value="1"/>
</dbReference>
<dbReference type="PANTHER" id="PTHR43777">
    <property type="entry name" value="MOLYBDENUM COFACTOR CYTIDYLYLTRANSFERASE"/>
    <property type="match status" value="1"/>
</dbReference>
<comment type="caution">
    <text evidence="3">The sequence shown here is derived from an EMBL/GenBank/DDBJ whole genome shotgun (WGS) entry which is preliminary data.</text>
</comment>
<dbReference type="InterPro" id="IPR025877">
    <property type="entry name" value="MobA-like_NTP_Trfase"/>
</dbReference>
<dbReference type="InterPro" id="IPR029044">
    <property type="entry name" value="Nucleotide-diphossugar_trans"/>
</dbReference>
<keyword evidence="4" id="KW-1185">Reference proteome</keyword>
<dbReference type="PANTHER" id="PTHR43777:SF1">
    <property type="entry name" value="MOLYBDENUM COFACTOR CYTIDYLYLTRANSFERASE"/>
    <property type="match status" value="1"/>
</dbReference>
<reference evidence="3" key="2">
    <citation type="journal article" date="2020" name="Microorganisms">
        <title>Osmotic Adaptation and Compatible Solute Biosynthesis of Phototrophic Bacteria as Revealed from Genome Analyses.</title>
        <authorList>
            <person name="Imhoff J.F."/>
            <person name="Rahn T."/>
            <person name="Kunzel S."/>
            <person name="Keller A."/>
            <person name="Neulinger S.C."/>
        </authorList>
    </citation>
    <scope>NUCLEOTIDE SEQUENCE</scope>
    <source>
        <strain evidence="3">IM 151</strain>
    </source>
</reference>
<evidence type="ECO:0000313" key="4">
    <source>
        <dbReference type="Proteomes" id="UP001041814"/>
    </source>
</evidence>
<gene>
    <name evidence="3" type="ORF">CKO43_22090</name>
</gene>
<dbReference type="Pfam" id="PF12804">
    <property type="entry name" value="NTP_transf_3"/>
    <property type="match status" value="1"/>
</dbReference>
<sequence>MNTSPTIVVLAAGHGTRLQPGRPRLEQPLAGSTVLGTTVANALQTGLRVLVVTTERLVPLLLPQLTLQDLHVLAEDSARRGRGQAIAAGVGDSPQSPGWLVLPGDMPLVRPETMLAVAQAIALHAVACAQHGGRRGHPVAFAAELYSELASLQTDEGARRLLARYPAVGVPVDDAGVLVDVDTDADLDSLRLPQRRVAGG</sequence>
<proteinExistence type="predicted"/>
<protein>
    <submittedName>
        <fullName evidence="3">Molybdopterin-guanine dinucleotide biosynthesis protein MobA</fullName>
    </submittedName>
</protein>
<reference evidence="3" key="1">
    <citation type="submission" date="2017-08" db="EMBL/GenBank/DDBJ databases">
        <authorList>
            <person name="Imhoff J.F."/>
            <person name="Rahn T."/>
            <person name="Kuenzel S."/>
            <person name="Neulinger S.C."/>
        </authorList>
    </citation>
    <scope>NUCLEOTIDE SEQUENCE</scope>
    <source>
        <strain evidence="3">IM 151</strain>
    </source>
</reference>
<dbReference type="CDD" id="cd04182">
    <property type="entry name" value="GT_2_like_f"/>
    <property type="match status" value="1"/>
</dbReference>
<keyword evidence="1" id="KW-0460">Magnesium</keyword>
<evidence type="ECO:0000259" key="2">
    <source>
        <dbReference type="Pfam" id="PF12804"/>
    </source>
</evidence>
<name>A0ABS1DZC3_RUBGE</name>
<dbReference type="EMBL" id="NRRU01000122">
    <property type="protein sequence ID" value="MBK1715447.1"/>
    <property type="molecule type" value="Genomic_DNA"/>
</dbReference>
<dbReference type="Gene3D" id="3.90.550.10">
    <property type="entry name" value="Spore Coat Polysaccharide Biosynthesis Protein SpsA, Chain A"/>
    <property type="match status" value="1"/>
</dbReference>
<evidence type="ECO:0000256" key="1">
    <source>
        <dbReference type="ARBA" id="ARBA00022842"/>
    </source>
</evidence>
<dbReference type="RefSeq" id="WP_200232030.1">
    <property type="nucleotide sequence ID" value="NZ_NRRT01000103.1"/>
</dbReference>